<dbReference type="EC" id="2.7.7.62" evidence="14"/>
<evidence type="ECO:0000256" key="8">
    <source>
        <dbReference type="ARBA" id="ARBA00022573"/>
    </source>
</evidence>
<dbReference type="GO" id="GO:0043752">
    <property type="term" value="F:adenosylcobinamide kinase activity"/>
    <property type="evidence" value="ECO:0007669"/>
    <property type="project" value="UniProtKB-EC"/>
</dbReference>
<evidence type="ECO:0000256" key="4">
    <source>
        <dbReference type="ARBA" id="ARBA00003889"/>
    </source>
</evidence>
<comment type="similarity">
    <text evidence="7 14">Belongs to the CobU/CobP family.</text>
</comment>
<keyword evidence="15" id="KW-0548">Nucleotidyltransferase</keyword>
<evidence type="ECO:0000256" key="6">
    <source>
        <dbReference type="ARBA" id="ARBA00005159"/>
    </source>
</evidence>
<comment type="function">
    <text evidence="4 14">Catalyzes ATP-dependent phosphorylation of adenosylcobinamide and addition of GMP to adenosylcobinamide phosphate.</text>
</comment>
<keyword evidence="16" id="KW-1185">Reference proteome</keyword>
<dbReference type="InterPro" id="IPR027417">
    <property type="entry name" value="P-loop_NTPase"/>
</dbReference>
<sequence length="179" mass="19562">MSVHLILGGARSGKSGYAEQLARQTAHSHSATLHYVATATALDAEMSARIAHHQARRTAEWVEHEVPLKLAEVLLQFTADDVVLVDCLTLWLNNVLFEYQATLTHALLEQQIEQLLAALAHSPAKIILVSNEVGMGVVPMGELTRLFVDHAGWMNQKIAALANAVTFVVAGLPQRLKEE</sequence>
<keyword evidence="9 14" id="KW-0808">Transferase</keyword>
<keyword evidence="12 14" id="KW-0067">ATP-binding</keyword>
<proteinExistence type="inferred from homology"/>
<dbReference type="SUPFAM" id="SSF52540">
    <property type="entry name" value="P-loop containing nucleoside triphosphate hydrolases"/>
    <property type="match status" value="1"/>
</dbReference>
<dbReference type="Gene3D" id="3.40.50.300">
    <property type="entry name" value="P-loop containing nucleotide triphosphate hydrolases"/>
    <property type="match status" value="1"/>
</dbReference>
<evidence type="ECO:0000256" key="7">
    <source>
        <dbReference type="ARBA" id="ARBA00007490"/>
    </source>
</evidence>
<dbReference type="RefSeq" id="WP_274721991.1">
    <property type="nucleotide sequence ID" value="NZ_JARBFT010000003.1"/>
</dbReference>
<dbReference type="InterPro" id="IPR003203">
    <property type="entry name" value="CobU/CobP"/>
</dbReference>
<comment type="catalytic activity">
    <reaction evidence="2 14">
        <text>adenosylcob(III)inamide phosphate + GTP + H(+) = adenosylcob(III)inamide-GDP + diphosphate</text>
        <dbReference type="Rhea" id="RHEA:22712"/>
        <dbReference type="ChEBI" id="CHEBI:15378"/>
        <dbReference type="ChEBI" id="CHEBI:33019"/>
        <dbReference type="ChEBI" id="CHEBI:37565"/>
        <dbReference type="ChEBI" id="CHEBI:58502"/>
        <dbReference type="ChEBI" id="CHEBI:60487"/>
        <dbReference type="EC" id="2.7.7.62"/>
    </reaction>
</comment>
<dbReference type="Pfam" id="PF02283">
    <property type="entry name" value="CobU"/>
    <property type="match status" value="1"/>
</dbReference>
<dbReference type="CDD" id="cd00544">
    <property type="entry name" value="CobU"/>
    <property type="match status" value="1"/>
</dbReference>
<keyword evidence="11 14" id="KW-0418">Kinase</keyword>
<evidence type="ECO:0000256" key="14">
    <source>
        <dbReference type="PIRNR" id="PIRNR006135"/>
    </source>
</evidence>
<evidence type="ECO:0000256" key="2">
    <source>
        <dbReference type="ARBA" id="ARBA00000711"/>
    </source>
</evidence>
<organism evidence="15 16">
    <name type="scientific">Vibrio chanodichtyis</name>
    <dbReference type="NCBI Taxonomy" id="3027932"/>
    <lineage>
        <taxon>Bacteria</taxon>
        <taxon>Pseudomonadati</taxon>
        <taxon>Pseudomonadota</taxon>
        <taxon>Gammaproteobacteria</taxon>
        <taxon>Vibrionales</taxon>
        <taxon>Vibrionaceae</taxon>
        <taxon>Vibrio</taxon>
    </lineage>
</organism>
<dbReference type="EC" id="2.7.1.156" evidence="14"/>
<keyword evidence="8 14" id="KW-0169">Cobalamin biosynthesis</keyword>
<evidence type="ECO:0000313" key="15">
    <source>
        <dbReference type="EMBL" id="MDE1514295.1"/>
    </source>
</evidence>
<comment type="caution">
    <text evidence="15">The sequence shown here is derived from an EMBL/GenBank/DDBJ whole genome shotgun (WGS) entry which is preliminary data.</text>
</comment>
<comment type="pathway">
    <text evidence="5 14">Cofactor biosynthesis; adenosylcobalamin biosynthesis; adenosylcobalamin from cob(II)yrinate a,c-diamide: step 6/7.</text>
</comment>
<comment type="catalytic activity">
    <reaction evidence="3">
        <text>adenosylcob(III)inamide + GTP = adenosylcob(III)inamide phosphate + GDP + H(+)</text>
        <dbReference type="Rhea" id="RHEA:15765"/>
        <dbReference type="ChEBI" id="CHEBI:2480"/>
        <dbReference type="ChEBI" id="CHEBI:15378"/>
        <dbReference type="ChEBI" id="CHEBI:37565"/>
        <dbReference type="ChEBI" id="CHEBI:58189"/>
        <dbReference type="ChEBI" id="CHEBI:58502"/>
        <dbReference type="EC" id="2.7.1.156"/>
    </reaction>
</comment>
<dbReference type="PIRSF" id="PIRSF006135">
    <property type="entry name" value="CobU"/>
    <property type="match status" value="1"/>
</dbReference>
<protein>
    <recommendedName>
        <fullName evidence="14">Bifunctional adenosylcobalamin biosynthesis protein</fullName>
        <ecNumber evidence="14">2.7.1.156</ecNumber>
        <ecNumber evidence="14">2.7.7.62</ecNumber>
    </recommendedName>
</protein>
<evidence type="ECO:0000256" key="11">
    <source>
        <dbReference type="ARBA" id="ARBA00022777"/>
    </source>
</evidence>
<keyword evidence="10 14" id="KW-0547">Nucleotide-binding</keyword>
<keyword evidence="13 14" id="KW-0342">GTP-binding</keyword>
<dbReference type="EMBL" id="JARBFT010000003">
    <property type="protein sequence ID" value="MDE1514295.1"/>
    <property type="molecule type" value="Genomic_DNA"/>
</dbReference>
<evidence type="ECO:0000256" key="5">
    <source>
        <dbReference type="ARBA" id="ARBA00004692"/>
    </source>
</evidence>
<dbReference type="Proteomes" id="UP001216189">
    <property type="component" value="Unassembled WGS sequence"/>
</dbReference>
<evidence type="ECO:0000256" key="13">
    <source>
        <dbReference type="ARBA" id="ARBA00023134"/>
    </source>
</evidence>
<name>A0ABT5UXZ9_9VIBR</name>
<reference evidence="15 16" key="1">
    <citation type="submission" date="2023-02" db="EMBL/GenBank/DDBJ databases">
        <title>Vibrio intestini sp. nov., a close relative of Vibrio cholerae isolated from the intestine of Healthy Culter dabryi.</title>
        <authorList>
            <person name="Wu N."/>
        </authorList>
    </citation>
    <scope>NUCLEOTIDE SEQUENCE [LARGE SCALE GENOMIC DNA]</scope>
    <source>
        <strain evidence="15 16">DSL-7</strain>
    </source>
</reference>
<gene>
    <name evidence="15" type="primary">cobU</name>
    <name evidence="15" type="ORF">PUN32_04595</name>
</gene>
<dbReference type="NCBIfam" id="NF004469">
    <property type="entry name" value="PRK05800.1"/>
    <property type="match status" value="1"/>
</dbReference>
<dbReference type="GO" id="GO:0008820">
    <property type="term" value="F:cobinamide phosphate guanylyltransferase activity"/>
    <property type="evidence" value="ECO:0007669"/>
    <property type="project" value="UniProtKB-EC"/>
</dbReference>
<evidence type="ECO:0000313" key="16">
    <source>
        <dbReference type="Proteomes" id="UP001216189"/>
    </source>
</evidence>
<comment type="pathway">
    <text evidence="6 14">Cofactor biosynthesis; adenosylcobalamin biosynthesis; adenosylcobalamin from cob(II)yrinate a,c-diamide: step 5/7.</text>
</comment>
<accession>A0ABT5UXZ9</accession>
<evidence type="ECO:0000256" key="12">
    <source>
        <dbReference type="ARBA" id="ARBA00022840"/>
    </source>
</evidence>
<dbReference type="PANTHER" id="PTHR34848">
    <property type="match status" value="1"/>
</dbReference>
<evidence type="ECO:0000256" key="1">
    <source>
        <dbReference type="ARBA" id="ARBA00000312"/>
    </source>
</evidence>
<comment type="catalytic activity">
    <reaction evidence="1 14">
        <text>adenosylcob(III)inamide + ATP = adenosylcob(III)inamide phosphate + ADP + H(+)</text>
        <dbReference type="Rhea" id="RHEA:15769"/>
        <dbReference type="ChEBI" id="CHEBI:2480"/>
        <dbReference type="ChEBI" id="CHEBI:15378"/>
        <dbReference type="ChEBI" id="CHEBI:30616"/>
        <dbReference type="ChEBI" id="CHEBI:58502"/>
        <dbReference type="ChEBI" id="CHEBI:456216"/>
        <dbReference type="EC" id="2.7.1.156"/>
    </reaction>
</comment>
<evidence type="ECO:0000256" key="10">
    <source>
        <dbReference type="ARBA" id="ARBA00022741"/>
    </source>
</evidence>
<evidence type="ECO:0000256" key="9">
    <source>
        <dbReference type="ARBA" id="ARBA00022679"/>
    </source>
</evidence>
<evidence type="ECO:0000256" key="3">
    <source>
        <dbReference type="ARBA" id="ARBA00001522"/>
    </source>
</evidence>
<dbReference type="PANTHER" id="PTHR34848:SF1">
    <property type="entry name" value="BIFUNCTIONAL ADENOSYLCOBALAMIN BIOSYNTHESIS PROTEIN COBU"/>
    <property type="match status" value="1"/>
</dbReference>